<reference evidence="6 7" key="1">
    <citation type="submission" date="2016-11" db="EMBL/GenBank/DDBJ databases">
        <title>Comparative genomics of Acidibacillus ferroxidans species.</title>
        <authorList>
            <person name="Oliveira G."/>
            <person name="Nunes G."/>
            <person name="Oliveira R."/>
            <person name="Araujo F."/>
            <person name="Salim A."/>
            <person name="Scholte L."/>
            <person name="Morais D."/>
            <person name="Nancucheo I."/>
            <person name="Johnson D.B."/>
            <person name="Grail B."/>
            <person name="Bittencourt J."/>
            <person name="Valadares R."/>
        </authorList>
    </citation>
    <scope>NUCLEOTIDE SEQUENCE [LARGE SCALE GENOMIC DNA]</scope>
    <source>
        <strain evidence="6 7">Y002</strain>
    </source>
</reference>
<evidence type="ECO:0000256" key="5">
    <source>
        <dbReference type="SAM" id="Phobius"/>
    </source>
</evidence>
<dbReference type="GO" id="GO:0012505">
    <property type="term" value="C:endomembrane system"/>
    <property type="evidence" value="ECO:0007669"/>
    <property type="project" value="UniProtKB-SubCell"/>
</dbReference>
<dbReference type="OrthoDB" id="108443at2"/>
<keyword evidence="2 5" id="KW-0812">Transmembrane</keyword>
<protein>
    <recommendedName>
        <fullName evidence="8">Iron transporter</fullName>
    </recommendedName>
</protein>
<proteinExistence type="predicted"/>
<sequence>MNARFWLGDAIYGVNDGLAAIFGMIAGVSGFTDNHRMILVSGLFGAIASTLSMGAGAWLAARSENEVKECELLHQRQQITQNLEDYKWTLHKEYIENGFSQDEARWIVDRLASNPERFQQMMLNEHLEVHDHHKKNPWHAMLFAGLSTLVGALIPLVPLFFLSHQAAFIAAAVVSITAHYVVGAVKSLVTMRPWWQSGFEMMAVGILVGIVSYGLGSLSSLMV</sequence>
<feature type="transmembrane region" description="Helical" evidence="5">
    <location>
        <begin position="37"/>
        <end position="59"/>
    </location>
</feature>
<keyword evidence="4 5" id="KW-0472">Membrane</keyword>
<feature type="transmembrane region" description="Helical" evidence="5">
    <location>
        <begin position="140"/>
        <end position="161"/>
    </location>
</feature>
<dbReference type="PANTHER" id="PTHR31851">
    <property type="entry name" value="FE(2+)/MN(2+) TRANSPORTER PCL1"/>
    <property type="match status" value="1"/>
</dbReference>
<keyword evidence="7" id="KW-1185">Reference proteome</keyword>
<keyword evidence="3 5" id="KW-1133">Transmembrane helix</keyword>
<dbReference type="Pfam" id="PF01988">
    <property type="entry name" value="VIT1"/>
    <property type="match status" value="1"/>
</dbReference>
<evidence type="ECO:0000256" key="3">
    <source>
        <dbReference type="ARBA" id="ARBA00022989"/>
    </source>
</evidence>
<evidence type="ECO:0000256" key="4">
    <source>
        <dbReference type="ARBA" id="ARBA00023136"/>
    </source>
</evidence>
<dbReference type="GO" id="GO:0030026">
    <property type="term" value="P:intracellular manganese ion homeostasis"/>
    <property type="evidence" value="ECO:0007669"/>
    <property type="project" value="InterPro"/>
</dbReference>
<feature type="transmembrane region" description="Helical" evidence="5">
    <location>
        <begin position="12"/>
        <end position="31"/>
    </location>
</feature>
<feature type="transmembrane region" description="Helical" evidence="5">
    <location>
        <begin position="167"/>
        <end position="189"/>
    </location>
</feature>
<dbReference type="Proteomes" id="UP000245380">
    <property type="component" value="Unassembled WGS sequence"/>
</dbReference>
<evidence type="ECO:0000313" key="6">
    <source>
        <dbReference type="EMBL" id="PWI56893.1"/>
    </source>
</evidence>
<accession>A0A2U3D6L4</accession>
<dbReference type="GO" id="GO:0005384">
    <property type="term" value="F:manganese ion transmembrane transporter activity"/>
    <property type="evidence" value="ECO:0007669"/>
    <property type="project" value="InterPro"/>
</dbReference>
<evidence type="ECO:0000256" key="1">
    <source>
        <dbReference type="ARBA" id="ARBA00004127"/>
    </source>
</evidence>
<feature type="transmembrane region" description="Helical" evidence="5">
    <location>
        <begin position="201"/>
        <end position="222"/>
    </location>
</feature>
<dbReference type="InterPro" id="IPR008217">
    <property type="entry name" value="Ccc1_fam"/>
</dbReference>
<dbReference type="EMBL" id="MPDK01000023">
    <property type="protein sequence ID" value="PWI56893.1"/>
    <property type="molecule type" value="Genomic_DNA"/>
</dbReference>
<name>A0A2U3D6L4_SULT2</name>
<gene>
    <name evidence="6" type="ORF">BM613_11255</name>
</gene>
<dbReference type="AlphaFoldDB" id="A0A2U3D6L4"/>
<evidence type="ECO:0000256" key="2">
    <source>
        <dbReference type="ARBA" id="ARBA00022692"/>
    </source>
</evidence>
<comment type="subcellular location">
    <subcellularLocation>
        <location evidence="1">Endomembrane system</location>
        <topology evidence="1">Multi-pass membrane protein</topology>
    </subcellularLocation>
</comment>
<evidence type="ECO:0000313" key="7">
    <source>
        <dbReference type="Proteomes" id="UP000245380"/>
    </source>
</evidence>
<comment type="caution">
    <text evidence="6">The sequence shown here is derived from an EMBL/GenBank/DDBJ whole genome shotgun (WGS) entry which is preliminary data.</text>
</comment>
<evidence type="ECO:0008006" key="8">
    <source>
        <dbReference type="Google" id="ProtNLM"/>
    </source>
</evidence>
<organism evidence="6 7">
    <name type="scientific">Sulfoacidibacillus thermotolerans</name>
    <name type="common">Acidibacillus sulfuroxidans</name>
    <dbReference type="NCBI Taxonomy" id="1765684"/>
    <lineage>
        <taxon>Bacteria</taxon>
        <taxon>Bacillati</taxon>
        <taxon>Bacillota</taxon>
        <taxon>Bacilli</taxon>
        <taxon>Bacillales</taxon>
        <taxon>Alicyclobacillaceae</taxon>
        <taxon>Sulfoacidibacillus</taxon>
    </lineage>
</organism>